<evidence type="ECO:0008006" key="3">
    <source>
        <dbReference type="Google" id="ProtNLM"/>
    </source>
</evidence>
<dbReference type="Pfam" id="PF14885">
    <property type="entry name" value="GHL15"/>
    <property type="match status" value="1"/>
</dbReference>
<dbReference type="InterPro" id="IPR029455">
    <property type="entry name" value="GHL15"/>
</dbReference>
<dbReference type="InterPro" id="IPR013785">
    <property type="entry name" value="Aldolase_TIM"/>
</dbReference>
<organism evidence="1 2">
    <name type="scientific">Neotamlana sedimentorum</name>
    <dbReference type="NCBI Taxonomy" id="1435349"/>
    <lineage>
        <taxon>Bacteria</taxon>
        <taxon>Pseudomonadati</taxon>
        <taxon>Bacteroidota</taxon>
        <taxon>Flavobacteriia</taxon>
        <taxon>Flavobacteriales</taxon>
        <taxon>Flavobacteriaceae</taxon>
        <taxon>Neotamlana</taxon>
    </lineage>
</organism>
<name>A0A0D7WBB8_9FLAO</name>
<accession>A0A0D7WBB8</accession>
<proteinExistence type="predicted"/>
<dbReference type="InterPro" id="IPR017853">
    <property type="entry name" value="GH"/>
</dbReference>
<dbReference type="STRING" id="1435349.PW52_04955"/>
<dbReference type="Proteomes" id="UP000032578">
    <property type="component" value="Unassembled WGS sequence"/>
</dbReference>
<keyword evidence="2" id="KW-1185">Reference proteome</keyword>
<comment type="caution">
    <text evidence="1">The sequence shown here is derived from an EMBL/GenBank/DDBJ whole genome shotgun (WGS) entry which is preliminary data.</text>
</comment>
<reference evidence="1 2" key="1">
    <citation type="submission" date="2014-11" db="EMBL/GenBank/DDBJ databases">
        <title>Tamlana sedimentorum sp. nov., isolated from shallow sand sediments of the Sea of Japan.</title>
        <authorList>
            <person name="Romanenko L.A."/>
        </authorList>
    </citation>
    <scope>NUCLEOTIDE SEQUENCE [LARGE SCALE GENOMIC DNA]</scope>
    <source>
        <strain evidence="1 2">JCM 19808</strain>
    </source>
</reference>
<dbReference type="EMBL" id="JTDW01000004">
    <property type="protein sequence ID" value="KJD36359.1"/>
    <property type="molecule type" value="Genomic_DNA"/>
</dbReference>
<evidence type="ECO:0000313" key="2">
    <source>
        <dbReference type="Proteomes" id="UP000032578"/>
    </source>
</evidence>
<gene>
    <name evidence="1" type="ORF">PW52_04955</name>
</gene>
<dbReference type="SUPFAM" id="SSF51445">
    <property type="entry name" value="(Trans)glycosidases"/>
    <property type="match status" value="1"/>
</dbReference>
<dbReference type="AlphaFoldDB" id="A0A0D7WBB8"/>
<sequence length="377" mass="43652">MDEEVVTELTISDGTLFEPKDFYPKFSWSVTPQYCMFGDGSRTLTPSEISIISEKSDFICLEKDHAWKELGYAEMGAKHEVAAFKQIKPDIKVLYYFNSAYAWPFTSYNENFTTNKIDDYPELKKFLIINEETGELEHRNNIFFFDVLNPDFRRWWVETVVSGVTFSGADGVFIDQMHGFSWLRNDKAEEVKLTMGEMMASLKEKLGADKILLGNNAARLEDVFPVIDATMFEHYSETVTNSKENLLKEWDDMLRIAKAGKISIYRFGVEVENDVSIEGLSGSEKENALEQLSKERLEYYHACYLIGAQPYAYFQYGWGWRLWKGPLVDYPELNKPLGLPKGAYKRVIENGWEFTREFENASVWVNTETKEGKVSWK</sequence>
<protein>
    <recommendedName>
        <fullName evidence="3">Glycoside-hydrolase family GH114 TIM-barrel domain-containing protein</fullName>
    </recommendedName>
</protein>
<evidence type="ECO:0000313" key="1">
    <source>
        <dbReference type="EMBL" id="KJD36359.1"/>
    </source>
</evidence>
<dbReference type="PATRIC" id="fig|1435349.4.peg.1941"/>
<dbReference type="Gene3D" id="3.20.20.70">
    <property type="entry name" value="Aldolase class I"/>
    <property type="match status" value="1"/>
</dbReference>